<keyword evidence="8" id="KW-1185">Reference proteome</keyword>
<dbReference type="GO" id="GO:0003824">
    <property type="term" value="F:catalytic activity"/>
    <property type="evidence" value="ECO:0007669"/>
    <property type="project" value="InterPro"/>
</dbReference>
<gene>
    <name evidence="7" type="ORF">HNP76_001806</name>
</gene>
<evidence type="ECO:0000259" key="6">
    <source>
        <dbReference type="Pfam" id="PF04055"/>
    </source>
</evidence>
<reference evidence="7 8" key="1">
    <citation type="submission" date="2020-08" db="EMBL/GenBank/DDBJ databases">
        <title>Genomic Encyclopedia of Type Strains, Phase IV (KMG-IV): sequencing the most valuable type-strain genomes for metagenomic binning, comparative biology and taxonomic classification.</title>
        <authorList>
            <person name="Goeker M."/>
        </authorList>
    </citation>
    <scope>NUCLEOTIDE SEQUENCE [LARGE SCALE GENOMIC DNA]</scope>
    <source>
        <strain evidence="7 8">DSM 103462</strain>
    </source>
</reference>
<dbReference type="PANTHER" id="PTHR11228">
    <property type="entry name" value="RADICAL SAM DOMAIN PROTEIN"/>
    <property type="match status" value="1"/>
</dbReference>
<keyword evidence="2" id="KW-0949">S-adenosyl-L-methionine</keyword>
<dbReference type="SFLD" id="SFLDS00029">
    <property type="entry name" value="Radical_SAM"/>
    <property type="match status" value="1"/>
</dbReference>
<evidence type="ECO:0000313" key="8">
    <source>
        <dbReference type="Proteomes" id="UP000518887"/>
    </source>
</evidence>
<name>A0A7W8G9P7_9SPIR</name>
<dbReference type="EMBL" id="JACHFQ010000005">
    <property type="protein sequence ID" value="MBB5226433.1"/>
    <property type="molecule type" value="Genomic_DNA"/>
</dbReference>
<dbReference type="AlphaFoldDB" id="A0A7W8G9P7"/>
<evidence type="ECO:0000256" key="1">
    <source>
        <dbReference type="ARBA" id="ARBA00001966"/>
    </source>
</evidence>
<evidence type="ECO:0000313" key="7">
    <source>
        <dbReference type="EMBL" id="MBB5226433.1"/>
    </source>
</evidence>
<dbReference type="PANTHER" id="PTHR11228:SF34">
    <property type="entry name" value="TUNGSTEN-CONTAINING ALDEHYDE FERREDOXIN OXIDOREDUCTASE COFACTOR MODIFYING PROTEIN"/>
    <property type="match status" value="1"/>
</dbReference>
<dbReference type="SUPFAM" id="SSF102114">
    <property type="entry name" value="Radical SAM enzymes"/>
    <property type="match status" value="1"/>
</dbReference>
<dbReference type="Gene3D" id="3.20.20.70">
    <property type="entry name" value="Aldolase class I"/>
    <property type="match status" value="1"/>
</dbReference>
<dbReference type="InterPro" id="IPR058240">
    <property type="entry name" value="rSAM_sf"/>
</dbReference>
<keyword evidence="3" id="KW-0479">Metal-binding</keyword>
<evidence type="ECO:0000256" key="3">
    <source>
        <dbReference type="ARBA" id="ARBA00022723"/>
    </source>
</evidence>
<protein>
    <submittedName>
        <fullName evidence="7">MoaA/NifB/PqqE/SkfB family radical SAM enzyme</fullName>
    </submittedName>
</protein>
<dbReference type="GO" id="GO:0051536">
    <property type="term" value="F:iron-sulfur cluster binding"/>
    <property type="evidence" value="ECO:0007669"/>
    <property type="project" value="UniProtKB-KW"/>
</dbReference>
<sequence length="316" mass="35339">MFNPEEIIFAVTTACNLHCPHCFVNRNPFNLKAEDAVNFLKSVNDSPDSSIEKVGFSGGEPFLRPDFLCQVIKAAIDMDFMFDRIMTNGDWWKNEEDLRTTLQKVYDAGYDGKIGLSYDTFHAQSEERIASFIQTVWDIFGSDAVEIQSVKSEGESGSGTTQMLKSLAKKLNLSYEEEISKSGLGIATLSDGEHFLPAYIQTESYQAGDIRAWKDKSWFKDQHCAEMGQILFVHATGDIAPCCGFANENKPLFIGKITDTFDDVLKNAGQSRMIKICYEEGLSSQIKILKELGKLPEGKTCDICTFCDLLCKTEII</sequence>
<keyword evidence="4" id="KW-0408">Iron</keyword>
<comment type="caution">
    <text evidence="7">The sequence shown here is derived from an EMBL/GenBank/DDBJ whole genome shotgun (WGS) entry which is preliminary data.</text>
</comment>
<comment type="cofactor">
    <cofactor evidence="1">
        <name>[4Fe-4S] cluster</name>
        <dbReference type="ChEBI" id="CHEBI:49883"/>
    </cofactor>
</comment>
<organism evidence="7 8">
    <name type="scientific">Treponema ruminis</name>
    <dbReference type="NCBI Taxonomy" id="744515"/>
    <lineage>
        <taxon>Bacteria</taxon>
        <taxon>Pseudomonadati</taxon>
        <taxon>Spirochaetota</taxon>
        <taxon>Spirochaetia</taxon>
        <taxon>Spirochaetales</taxon>
        <taxon>Treponemataceae</taxon>
        <taxon>Treponema</taxon>
    </lineage>
</organism>
<dbReference type="InterPro" id="IPR013785">
    <property type="entry name" value="Aldolase_TIM"/>
</dbReference>
<dbReference type="GO" id="GO:0046872">
    <property type="term" value="F:metal ion binding"/>
    <property type="evidence" value="ECO:0007669"/>
    <property type="project" value="UniProtKB-KW"/>
</dbReference>
<dbReference type="InterPro" id="IPR050377">
    <property type="entry name" value="Radical_SAM_PqqE_MftC-like"/>
</dbReference>
<dbReference type="Pfam" id="PF04055">
    <property type="entry name" value="Radical_SAM"/>
    <property type="match status" value="1"/>
</dbReference>
<dbReference type="Proteomes" id="UP000518887">
    <property type="component" value="Unassembled WGS sequence"/>
</dbReference>
<dbReference type="InterPro" id="IPR007197">
    <property type="entry name" value="rSAM"/>
</dbReference>
<evidence type="ECO:0000256" key="4">
    <source>
        <dbReference type="ARBA" id="ARBA00023004"/>
    </source>
</evidence>
<dbReference type="CDD" id="cd01335">
    <property type="entry name" value="Radical_SAM"/>
    <property type="match status" value="1"/>
</dbReference>
<keyword evidence="5" id="KW-0411">Iron-sulfur</keyword>
<proteinExistence type="predicted"/>
<dbReference type="RefSeq" id="WP_184659688.1">
    <property type="nucleotide sequence ID" value="NZ_CP031518.1"/>
</dbReference>
<evidence type="ECO:0000256" key="2">
    <source>
        <dbReference type="ARBA" id="ARBA00022691"/>
    </source>
</evidence>
<feature type="domain" description="Radical SAM core" evidence="6">
    <location>
        <begin position="11"/>
        <end position="99"/>
    </location>
</feature>
<dbReference type="SFLD" id="SFLDG01067">
    <property type="entry name" value="SPASM/twitch_domain_containing"/>
    <property type="match status" value="1"/>
</dbReference>
<accession>A0A7W8G9P7</accession>
<evidence type="ECO:0000256" key="5">
    <source>
        <dbReference type="ARBA" id="ARBA00023014"/>
    </source>
</evidence>